<accession>A0A841RFG6</accession>
<dbReference type="Proteomes" id="UP000587760">
    <property type="component" value="Unassembled WGS sequence"/>
</dbReference>
<dbReference type="EMBL" id="JACHGJ010000005">
    <property type="protein sequence ID" value="MBB6481102.1"/>
    <property type="molecule type" value="Genomic_DNA"/>
</dbReference>
<dbReference type="PROSITE" id="PS51257">
    <property type="entry name" value="PROKAR_LIPOPROTEIN"/>
    <property type="match status" value="1"/>
</dbReference>
<evidence type="ECO:0000313" key="3">
    <source>
        <dbReference type="Proteomes" id="UP000587760"/>
    </source>
</evidence>
<reference evidence="2 3" key="1">
    <citation type="submission" date="2020-08" db="EMBL/GenBank/DDBJ databases">
        <title>Genomic Encyclopedia of Type Strains, Phase IV (KMG-IV): sequencing the most valuable type-strain genomes for metagenomic binning, comparative biology and taxonomic classification.</title>
        <authorList>
            <person name="Goeker M."/>
        </authorList>
    </citation>
    <scope>NUCLEOTIDE SEQUENCE [LARGE SCALE GENOMIC DNA]</scope>
    <source>
        <strain evidence="2 3">DSM 2461</strain>
    </source>
</reference>
<dbReference type="RefSeq" id="WP_184747347.1">
    <property type="nucleotide sequence ID" value="NZ_JACHGJ010000005.1"/>
</dbReference>
<keyword evidence="1" id="KW-0732">Signal</keyword>
<dbReference type="SUPFAM" id="SSF53850">
    <property type="entry name" value="Periplasmic binding protein-like II"/>
    <property type="match status" value="1"/>
</dbReference>
<sequence>MKRPMLFAILISLLFFSCGNSSSIILWSDKPELADAVELYNMNGSEYRVIFQYKEDLVSSFFKEETKPDIIIGEDLSNSTVKNELIDLNEALKSGTGFADLLTTPLISGTERGEEYPLVPLSYSPLTIVYRKNSKRIEGNSIFLNINEILDLGIQFNEEKKRGYSPYWDENFLLAFLDLNGTSFREGKENLLEWNREALESSTDFLGDWQIRNGGLESMDAFNSKYLYDNRIKLLKEGRILFSAYNLGDYMALSDSMIRILDFSYVSYGEKMHPGVVVYGGINKKNRSLEQSALFMNWLLEKGNQELIISSAIRNGTGSFGFLGGLSSFDDVNRGIITAYYPVLEGKIPFSSYLHSEPEKPVEYKKVQNELITRWLRDERKGSAETLDVAFDKWRKLRIPF</sequence>
<gene>
    <name evidence="2" type="ORF">HNR50_002775</name>
</gene>
<keyword evidence="3" id="KW-1185">Reference proteome</keyword>
<evidence type="ECO:0000313" key="2">
    <source>
        <dbReference type="EMBL" id="MBB6481102.1"/>
    </source>
</evidence>
<dbReference type="AlphaFoldDB" id="A0A841RFG6"/>
<organism evidence="2 3">
    <name type="scientific">Spirochaeta isovalerica</name>
    <dbReference type="NCBI Taxonomy" id="150"/>
    <lineage>
        <taxon>Bacteria</taxon>
        <taxon>Pseudomonadati</taxon>
        <taxon>Spirochaetota</taxon>
        <taxon>Spirochaetia</taxon>
        <taxon>Spirochaetales</taxon>
        <taxon>Spirochaetaceae</taxon>
        <taxon>Spirochaeta</taxon>
    </lineage>
</organism>
<protein>
    <recommendedName>
        <fullName evidence="4">ABC-type sugar transport system, periplasmic component</fullName>
    </recommendedName>
</protein>
<evidence type="ECO:0008006" key="4">
    <source>
        <dbReference type="Google" id="ProtNLM"/>
    </source>
</evidence>
<comment type="caution">
    <text evidence="2">The sequence shown here is derived from an EMBL/GenBank/DDBJ whole genome shotgun (WGS) entry which is preliminary data.</text>
</comment>
<proteinExistence type="predicted"/>
<feature type="chain" id="PRO_5032553355" description="ABC-type sugar transport system, periplasmic component" evidence="1">
    <location>
        <begin position="24"/>
        <end position="401"/>
    </location>
</feature>
<dbReference type="Gene3D" id="3.40.190.10">
    <property type="entry name" value="Periplasmic binding protein-like II"/>
    <property type="match status" value="1"/>
</dbReference>
<name>A0A841RFG6_9SPIO</name>
<feature type="signal peptide" evidence="1">
    <location>
        <begin position="1"/>
        <end position="23"/>
    </location>
</feature>
<evidence type="ECO:0000256" key="1">
    <source>
        <dbReference type="SAM" id="SignalP"/>
    </source>
</evidence>